<feature type="compositionally biased region" description="Polar residues" evidence="1">
    <location>
        <begin position="71"/>
        <end position="86"/>
    </location>
</feature>
<dbReference type="AlphaFoldDB" id="A0A8X6IRM8"/>
<accession>A0A8X6IRM8</accession>
<proteinExistence type="predicted"/>
<dbReference type="Proteomes" id="UP000887013">
    <property type="component" value="Unassembled WGS sequence"/>
</dbReference>
<organism evidence="2 3">
    <name type="scientific">Nephila pilipes</name>
    <name type="common">Giant wood spider</name>
    <name type="synonym">Nephila maculata</name>
    <dbReference type="NCBI Taxonomy" id="299642"/>
    <lineage>
        <taxon>Eukaryota</taxon>
        <taxon>Metazoa</taxon>
        <taxon>Ecdysozoa</taxon>
        <taxon>Arthropoda</taxon>
        <taxon>Chelicerata</taxon>
        <taxon>Arachnida</taxon>
        <taxon>Araneae</taxon>
        <taxon>Araneomorphae</taxon>
        <taxon>Entelegynae</taxon>
        <taxon>Araneoidea</taxon>
        <taxon>Nephilidae</taxon>
        <taxon>Nephila</taxon>
    </lineage>
</organism>
<sequence length="100" mass="11695">MNIFPNLRSKFANIKDQSNSCQTWGHPSQEVKYPIWEAVGPSEQQARPRTFYVSLPQTEIEHRSFPKEISRTTTSRPSFTKSTPTRSKTDLEVWQAEKFY</sequence>
<evidence type="ECO:0000313" key="3">
    <source>
        <dbReference type="Proteomes" id="UP000887013"/>
    </source>
</evidence>
<keyword evidence="3" id="KW-1185">Reference proteome</keyword>
<name>A0A8X6IRM8_NEPPI</name>
<protein>
    <submittedName>
        <fullName evidence="2">Uncharacterized protein</fullName>
    </submittedName>
</protein>
<feature type="region of interest" description="Disordered" evidence="1">
    <location>
        <begin position="63"/>
        <end position="88"/>
    </location>
</feature>
<comment type="caution">
    <text evidence="2">The sequence shown here is derived from an EMBL/GenBank/DDBJ whole genome shotgun (WGS) entry which is preliminary data.</text>
</comment>
<evidence type="ECO:0000313" key="2">
    <source>
        <dbReference type="EMBL" id="GFS56557.1"/>
    </source>
</evidence>
<reference evidence="2" key="1">
    <citation type="submission" date="2020-08" db="EMBL/GenBank/DDBJ databases">
        <title>Multicomponent nature underlies the extraordinary mechanical properties of spider dragline silk.</title>
        <authorList>
            <person name="Kono N."/>
            <person name="Nakamura H."/>
            <person name="Mori M."/>
            <person name="Yoshida Y."/>
            <person name="Ohtoshi R."/>
            <person name="Malay A.D."/>
            <person name="Moran D.A.P."/>
            <person name="Tomita M."/>
            <person name="Numata K."/>
            <person name="Arakawa K."/>
        </authorList>
    </citation>
    <scope>NUCLEOTIDE SEQUENCE</scope>
</reference>
<evidence type="ECO:0000256" key="1">
    <source>
        <dbReference type="SAM" id="MobiDB-lite"/>
    </source>
</evidence>
<gene>
    <name evidence="2" type="ORF">NPIL_127311</name>
</gene>
<dbReference type="EMBL" id="BMAW01046635">
    <property type="protein sequence ID" value="GFS56557.1"/>
    <property type="molecule type" value="Genomic_DNA"/>
</dbReference>